<dbReference type="Gene3D" id="3.40.1190.10">
    <property type="entry name" value="Mur-like, catalytic domain"/>
    <property type="match status" value="1"/>
</dbReference>
<dbReference type="GO" id="GO:0051301">
    <property type="term" value="P:cell division"/>
    <property type="evidence" value="ECO:0007669"/>
    <property type="project" value="UniProtKB-KW"/>
</dbReference>
<keyword evidence="10 17" id="KW-0067">ATP-binding</keyword>
<dbReference type="InterPro" id="IPR013221">
    <property type="entry name" value="Mur_ligase_cen"/>
</dbReference>
<protein>
    <recommendedName>
        <fullName evidence="6 17">UDP-N-acetylmuramoylalanine--D-glutamate ligase</fullName>
        <ecNumber evidence="5 17">6.3.2.9</ecNumber>
    </recommendedName>
    <alternativeName>
        <fullName evidence="15 17">D-glutamic acid-adding enzyme</fullName>
    </alternativeName>
    <alternativeName>
        <fullName evidence="14 17">UDP-N-acetylmuramoyl-L-alanyl-D-glutamate synthetase</fullName>
    </alternativeName>
</protein>
<dbReference type="GO" id="GO:0008764">
    <property type="term" value="F:UDP-N-acetylmuramoylalanine-D-glutamate ligase activity"/>
    <property type="evidence" value="ECO:0007669"/>
    <property type="project" value="UniProtKB-UniRule"/>
</dbReference>
<dbReference type="Proteomes" id="UP000323166">
    <property type="component" value="Unassembled WGS sequence"/>
</dbReference>
<gene>
    <name evidence="17" type="primary">murD</name>
    <name evidence="21" type="ORF">LX24_01307</name>
</gene>
<proteinExistence type="inferred from homology"/>
<accession>A0A5S4ZST6</accession>
<dbReference type="InterPro" id="IPR036565">
    <property type="entry name" value="Mur-like_cat_sf"/>
</dbReference>
<dbReference type="PANTHER" id="PTHR43692:SF1">
    <property type="entry name" value="UDP-N-ACETYLMURAMOYLALANINE--D-GLUTAMATE LIGASE"/>
    <property type="match status" value="1"/>
</dbReference>
<name>A0A5S4ZST6_9FIRM</name>
<dbReference type="SUPFAM" id="SSF53244">
    <property type="entry name" value="MurD-like peptide ligases, peptide-binding domain"/>
    <property type="match status" value="1"/>
</dbReference>
<dbReference type="GO" id="GO:0008360">
    <property type="term" value="P:regulation of cell shape"/>
    <property type="evidence" value="ECO:0007669"/>
    <property type="project" value="UniProtKB-KW"/>
</dbReference>
<dbReference type="NCBIfam" id="TIGR01087">
    <property type="entry name" value="murD"/>
    <property type="match status" value="1"/>
</dbReference>
<dbReference type="HAMAP" id="MF_00639">
    <property type="entry name" value="MurD"/>
    <property type="match status" value="1"/>
</dbReference>
<keyword evidence="11 17" id="KW-0133">Cell shape</keyword>
<dbReference type="Gene3D" id="3.40.50.720">
    <property type="entry name" value="NAD(P)-binding Rossmann-like Domain"/>
    <property type="match status" value="1"/>
</dbReference>
<dbReference type="AlphaFoldDB" id="A0A5S4ZST6"/>
<dbReference type="RefSeq" id="WP_166511338.1">
    <property type="nucleotide sequence ID" value="NZ_VNHM01000006.1"/>
</dbReference>
<keyword evidence="12 17" id="KW-0573">Peptidoglycan synthesis</keyword>
<evidence type="ECO:0000256" key="18">
    <source>
        <dbReference type="RuleBase" id="RU003664"/>
    </source>
</evidence>
<evidence type="ECO:0000256" key="15">
    <source>
        <dbReference type="ARBA" id="ARBA00032324"/>
    </source>
</evidence>
<comment type="pathway">
    <text evidence="3 17 18">Cell wall biogenesis; peptidoglycan biosynthesis.</text>
</comment>
<evidence type="ECO:0000256" key="1">
    <source>
        <dbReference type="ARBA" id="ARBA00002734"/>
    </source>
</evidence>
<keyword evidence="17 18" id="KW-0131">Cell cycle</keyword>
<evidence type="ECO:0000256" key="7">
    <source>
        <dbReference type="ARBA" id="ARBA00022490"/>
    </source>
</evidence>
<dbReference type="Pfam" id="PF08245">
    <property type="entry name" value="Mur_ligase_M"/>
    <property type="match status" value="1"/>
</dbReference>
<dbReference type="EC" id="6.3.2.9" evidence="5 17"/>
<evidence type="ECO:0000256" key="11">
    <source>
        <dbReference type="ARBA" id="ARBA00022960"/>
    </source>
</evidence>
<evidence type="ECO:0000256" key="4">
    <source>
        <dbReference type="ARBA" id="ARBA00010416"/>
    </source>
</evidence>
<evidence type="ECO:0000256" key="9">
    <source>
        <dbReference type="ARBA" id="ARBA00022741"/>
    </source>
</evidence>
<evidence type="ECO:0000313" key="22">
    <source>
        <dbReference type="Proteomes" id="UP000323166"/>
    </source>
</evidence>
<sequence>MNIRDKKVLVVGAGRSGTAVARFLLRKGARVVLTDNRDQDKLGATLDTLLEAGLRIELGNYPAVREDNFDLVVISPGVPPGVSPVASARQCGIPVLGELELAYRFARAPVVAITGTNGKTTTTTLVGEIFRAAGLRTLVGGNIGVPLVDVIEEYGPEDMIVAEVSSFQLETAEQFHPRVAVILNITPDHLDRHGTMEGYIEAKARIFARQDPGDFTVLNYDDPETRKLAEITGGKVIFFSHRHNLKEGVLVRGDIIVVRQNNQEIEILPAREVAIPGLHNLENAMAAVAATYALGVKPGVLARVLRTFAGVAHRLETVAQKNGVLFVNDSKGTNPDASIKALQAFDRPIILLAGGRNKGSDFTEFARLVKQKVRVLVVLGECAVEIEQAARAAGCTNILKAPGFREAVLMAHASARPGDVVLLSPACASWDMFKNFEERGDLFREIVTGL</sequence>
<keyword evidence="9 17" id="KW-0547">Nucleotide-binding</keyword>
<evidence type="ECO:0000256" key="5">
    <source>
        <dbReference type="ARBA" id="ARBA00012212"/>
    </source>
</evidence>
<dbReference type="InterPro" id="IPR005762">
    <property type="entry name" value="MurD"/>
</dbReference>
<evidence type="ECO:0000256" key="16">
    <source>
        <dbReference type="ARBA" id="ARBA00047632"/>
    </source>
</evidence>
<evidence type="ECO:0000256" key="14">
    <source>
        <dbReference type="ARBA" id="ARBA00030398"/>
    </source>
</evidence>
<comment type="function">
    <text evidence="1 17 18">Cell wall formation. Catalyzes the addition of glutamate to the nucleotide precursor UDP-N-acetylmuramoyl-L-alanine (UMA).</text>
</comment>
<organism evidence="21 22">
    <name type="scientific">Desulfallas thermosapovorans DSM 6562</name>
    <dbReference type="NCBI Taxonomy" id="1121431"/>
    <lineage>
        <taxon>Bacteria</taxon>
        <taxon>Bacillati</taxon>
        <taxon>Bacillota</taxon>
        <taxon>Clostridia</taxon>
        <taxon>Eubacteriales</taxon>
        <taxon>Desulfallaceae</taxon>
        <taxon>Desulfallas</taxon>
    </lineage>
</organism>
<dbReference type="GO" id="GO:0005737">
    <property type="term" value="C:cytoplasm"/>
    <property type="evidence" value="ECO:0007669"/>
    <property type="project" value="UniProtKB-SubCell"/>
</dbReference>
<dbReference type="GO" id="GO:0005524">
    <property type="term" value="F:ATP binding"/>
    <property type="evidence" value="ECO:0007669"/>
    <property type="project" value="UniProtKB-UniRule"/>
</dbReference>
<dbReference type="GO" id="GO:0071555">
    <property type="term" value="P:cell wall organization"/>
    <property type="evidence" value="ECO:0007669"/>
    <property type="project" value="UniProtKB-KW"/>
</dbReference>
<evidence type="ECO:0000256" key="8">
    <source>
        <dbReference type="ARBA" id="ARBA00022598"/>
    </source>
</evidence>
<comment type="catalytic activity">
    <reaction evidence="16 17 18">
        <text>UDP-N-acetyl-alpha-D-muramoyl-L-alanine + D-glutamate + ATP = UDP-N-acetyl-alpha-D-muramoyl-L-alanyl-D-glutamate + ADP + phosphate + H(+)</text>
        <dbReference type="Rhea" id="RHEA:16429"/>
        <dbReference type="ChEBI" id="CHEBI:15378"/>
        <dbReference type="ChEBI" id="CHEBI:29986"/>
        <dbReference type="ChEBI" id="CHEBI:30616"/>
        <dbReference type="ChEBI" id="CHEBI:43474"/>
        <dbReference type="ChEBI" id="CHEBI:83898"/>
        <dbReference type="ChEBI" id="CHEBI:83900"/>
        <dbReference type="ChEBI" id="CHEBI:456216"/>
        <dbReference type="EC" id="6.3.2.9"/>
    </reaction>
</comment>
<dbReference type="PANTHER" id="PTHR43692">
    <property type="entry name" value="UDP-N-ACETYLMURAMOYLALANINE--D-GLUTAMATE LIGASE"/>
    <property type="match status" value="1"/>
</dbReference>
<feature type="domain" description="Mur ligase C-terminal" evidence="19">
    <location>
        <begin position="313"/>
        <end position="427"/>
    </location>
</feature>
<keyword evidence="13 17" id="KW-0961">Cell wall biogenesis/degradation</keyword>
<comment type="similarity">
    <text evidence="4 17">Belongs to the MurCDEF family.</text>
</comment>
<reference evidence="21 22" key="1">
    <citation type="submission" date="2019-07" db="EMBL/GenBank/DDBJ databases">
        <title>Genomic Encyclopedia of Type Strains, Phase I: the one thousand microbial genomes (KMG-I) project.</title>
        <authorList>
            <person name="Kyrpides N."/>
        </authorList>
    </citation>
    <scope>NUCLEOTIDE SEQUENCE [LARGE SCALE GENOMIC DNA]</scope>
    <source>
        <strain evidence="21 22">DSM 6562</strain>
    </source>
</reference>
<keyword evidence="7 17" id="KW-0963">Cytoplasm</keyword>
<dbReference type="EMBL" id="VNHM01000006">
    <property type="protein sequence ID" value="TYO95917.1"/>
    <property type="molecule type" value="Genomic_DNA"/>
</dbReference>
<evidence type="ECO:0000256" key="10">
    <source>
        <dbReference type="ARBA" id="ARBA00022840"/>
    </source>
</evidence>
<evidence type="ECO:0000259" key="20">
    <source>
        <dbReference type="Pfam" id="PF08245"/>
    </source>
</evidence>
<comment type="caution">
    <text evidence="21">The sequence shown here is derived from an EMBL/GenBank/DDBJ whole genome shotgun (WGS) entry which is preliminary data.</text>
</comment>
<dbReference type="Pfam" id="PF21799">
    <property type="entry name" value="MurD-like_N"/>
    <property type="match status" value="1"/>
</dbReference>
<evidence type="ECO:0000256" key="3">
    <source>
        <dbReference type="ARBA" id="ARBA00004752"/>
    </source>
</evidence>
<evidence type="ECO:0000313" key="21">
    <source>
        <dbReference type="EMBL" id="TYO95917.1"/>
    </source>
</evidence>
<comment type="subcellular location">
    <subcellularLocation>
        <location evidence="2 17 18">Cytoplasm</location>
    </subcellularLocation>
</comment>
<dbReference type="SUPFAM" id="SSF51984">
    <property type="entry name" value="MurCD N-terminal domain"/>
    <property type="match status" value="1"/>
</dbReference>
<dbReference type="Pfam" id="PF02875">
    <property type="entry name" value="Mur_ligase_C"/>
    <property type="match status" value="1"/>
</dbReference>
<evidence type="ECO:0000256" key="6">
    <source>
        <dbReference type="ARBA" id="ARBA00015655"/>
    </source>
</evidence>
<evidence type="ECO:0000259" key="19">
    <source>
        <dbReference type="Pfam" id="PF02875"/>
    </source>
</evidence>
<keyword evidence="8 17" id="KW-0436">Ligase</keyword>
<evidence type="ECO:0000256" key="2">
    <source>
        <dbReference type="ARBA" id="ARBA00004496"/>
    </source>
</evidence>
<keyword evidence="22" id="KW-1185">Reference proteome</keyword>
<feature type="binding site" evidence="17">
    <location>
        <begin position="115"/>
        <end position="121"/>
    </location>
    <ligand>
        <name>ATP</name>
        <dbReference type="ChEBI" id="CHEBI:30616"/>
    </ligand>
</feature>
<feature type="domain" description="Mur ligase central" evidence="20">
    <location>
        <begin position="113"/>
        <end position="290"/>
    </location>
</feature>
<dbReference type="SUPFAM" id="SSF53623">
    <property type="entry name" value="MurD-like peptide ligases, catalytic domain"/>
    <property type="match status" value="1"/>
</dbReference>
<dbReference type="Gene3D" id="3.90.190.20">
    <property type="entry name" value="Mur ligase, C-terminal domain"/>
    <property type="match status" value="1"/>
</dbReference>
<dbReference type="InterPro" id="IPR004101">
    <property type="entry name" value="Mur_ligase_C"/>
</dbReference>
<evidence type="ECO:0000256" key="17">
    <source>
        <dbReference type="HAMAP-Rule" id="MF_00639"/>
    </source>
</evidence>
<dbReference type="InterPro" id="IPR036615">
    <property type="entry name" value="Mur_ligase_C_dom_sf"/>
</dbReference>
<evidence type="ECO:0000256" key="12">
    <source>
        <dbReference type="ARBA" id="ARBA00022984"/>
    </source>
</evidence>
<evidence type="ECO:0000256" key="13">
    <source>
        <dbReference type="ARBA" id="ARBA00023316"/>
    </source>
</evidence>
<dbReference type="GO" id="GO:0009252">
    <property type="term" value="P:peptidoglycan biosynthetic process"/>
    <property type="evidence" value="ECO:0007669"/>
    <property type="project" value="UniProtKB-UniRule"/>
</dbReference>
<dbReference type="UniPathway" id="UPA00219"/>
<keyword evidence="17 18" id="KW-0132">Cell division</keyword>